<evidence type="ECO:0000256" key="1">
    <source>
        <dbReference type="ARBA" id="ARBA00023015"/>
    </source>
</evidence>
<dbReference type="AlphaFoldDB" id="A0A0F6YFA7"/>
<dbReference type="InterPro" id="IPR012318">
    <property type="entry name" value="HTH_CRP"/>
</dbReference>
<proteinExistence type="predicted"/>
<dbReference type="PRINTS" id="PR00034">
    <property type="entry name" value="HTHCRP"/>
</dbReference>
<evidence type="ECO:0000256" key="3">
    <source>
        <dbReference type="ARBA" id="ARBA00023163"/>
    </source>
</evidence>
<evidence type="ECO:0000259" key="5">
    <source>
        <dbReference type="PROSITE" id="PS51063"/>
    </source>
</evidence>
<feature type="domain" description="HTH crp-type" evidence="5">
    <location>
        <begin position="156"/>
        <end position="230"/>
    </location>
</feature>
<dbReference type="CDD" id="cd00038">
    <property type="entry name" value="CAP_ED"/>
    <property type="match status" value="1"/>
</dbReference>
<dbReference type="Pfam" id="PF13545">
    <property type="entry name" value="HTH_Crp_2"/>
    <property type="match status" value="1"/>
</dbReference>
<keyword evidence="7" id="KW-1185">Reference proteome</keyword>
<dbReference type="GO" id="GO:0003677">
    <property type="term" value="F:DNA binding"/>
    <property type="evidence" value="ECO:0007669"/>
    <property type="project" value="UniProtKB-KW"/>
</dbReference>
<dbReference type="InterPro" id="IPR000595">
    <property type="entry name" value="cNMP-bd_dom"/>
</dbReference>
<dbReference type="InterPro" id="IPR014710">
    <property type="entry name" value="RmlC-like_jellyroll"/>
</dbReference>
<dbReference type="InterPro" id="IPR036390">
    <property type="entry name" value="WH_DNA-bd_sf"/>
</dbReference>
<keyword evidence="2" id="KW-0238">DNA-binding</keyword>
<gene>
    <name evidence="6" type="ORF">DB32_000577</name>
</gene>
<sequence length="250" mass="27192">MDRTEVHVQRESLLRTLSTSRLFRTLDPALLAALVPHASVHRLQQGESLWRRGTPAEHFHVVLRGVLELQRAPGTESTLIALFGPGESPAIPVTLERRAFIADAYAATPSVEVLRVSAAPILELVQTDVRLALAINRALLEHCALLHAKIDVLASGTVLRRVAAFMLDLAERFGDEGIDGKTYVPLALSRAHVATYVGARVETVIRIFSQWHKDGLVATTKDGFVIRSTDELRALRGAGGADEEDGTVSS</sequence>
<dbReference type="PROSITE" id="PS50042">
    <property type="entry name" value="CNMP_BINDING_3"/>
    <property type="match status" value="1"/>
</dbReference>
<evidence type="ECO:0000313" key="7">
    <source>
        <dbReference type="Proteomes" id="UP000034883"/>
    </source>
</evidence>
<evidence type="ECO:0000313" key="6">
    <source>
        <dbReference type="EMBL" id="AKF03428.1"/>
    </source>
</evidence>
<dbReference type="GO" id="GO:0006355">
    <property type="term" value="P:regulation of DNA-templated transcription"/>
    <property type="evidence" value="ECO:0007669"/>
    <property type="project" value="InterPro"/>
</dbReference>
<feature type="domain" description="Cyclic nucleotide-binding" evidence="4">
    <location>
        <begin position="22"/>
        <end position="87"/>
    </location>
</feature>
<dbReference type="SUPFAM" id="SSF51206">
    <property type="entry name" value="cAMP-binding domain-like"/>
    <property type="match status" value="1"/>
</dbReference>
<dbReference type="OrthoDB" id="892842at2"/>
<dbReference type="Gene3D" id="2.60.120.10">
    <property type="entry name" value="Jelly Rolls"/>
    <property type="match status" value="1"/>
</dbReference>
<evidence type="ECO:0000259" key="4">
    <source>
        <dbReference type="PROSITE" id="PS50042"/>
    </source>
</evidence>
<dbReference type="KEGG" id="samy:DB32_000577"/>
<keyword evidence="1" id="KW-0805">Transcription regulation</keyword>
<organism evidence="6 7">
    <name type="scientific">Sandaracinus amylolyticus</name>
    <dbReference type="NCBI Taxonomy" id="927083"/>
    <lineage>
        <taxon>Bacteria</taxon>
        <taxon>Pseudomonadati</taxon>
        <taxon>Myxococcota</taxon>
        <taxon>Polyangia</taxon>
        <taxon>Polyangiales</taxon>
        <taxon>Sandaracinaceae</taxon>
        <taxon>Sandaracinus</taxon>
    </lineage>
</organism>
<dbReference type="InterPro" id="IPR018490">
    <property type="entry name" value="cNMP-bd_dom_sf"/>
</dbReference>
<dbReference type="STRING" id="927083.DB32_000577"/>
<keyword evidence="3" id="KW-0804">Transcription</keyword>
<dbReference type="Pfam" id="PF00027">
    <property type="entry name" value="cNMP_binding"/>
    <property type="match status" value="1"/>
</dbReference>
<dbReference type="EMBL" id="CP011125">
    <property type="protein sequence ID" value="AKF03428.1"/>
    <property type="molecule type" value="Genomic_DNA"/>
</dbReference>
<dbReference type="SUPFAM" id="SSF46785">
    <property type="entry name" value="Winged helix' DNA-binding domain"/>
    <property type="match status" value="1"/>
</dbReference>
<dbReference type="InterPro" id="IPR036388">
    <property type="entry name" value="WH-like_DNA-bd_sf"/>
</dbReference>
<dbReference type="RefSeq" id="WP_053230889.1">
    <property type="nucleotide sequence ID" value="NZ_CP011125.1"/>
</dbReference>
<dbReference type="PROSITE" id="PS51063">
    <property type="entry name" value="HTH_CRP_2"/>
    <property type="match status" value="1"/>
</dbReference>
<dbReference type="Proteomes" id="UP000034883">
    <property type="component" value="Chromosome"/>
</dbReference>
<evidence type="ECO:0000256" key="2">
    <source>
        <dbReference type="ARBA" id="ARBA00023125"/>
    </source>
</evidence>
<dbReference type="SMART" id="SM00100">
    <property type="entry name" value="cNMP"/>
    <property type="match status" value="1"/>
</dbReference>
<protein>
    <submittedName>
        <fullName evidence="6">Transcriptional regulator, Crp/Fnr family protein</fullName>
    </submittedName>
</protein>
<dbReference type="Gene3D" id="1.10.10.10">
    <property type="entry name" value="Winged helix-like DNA-binding domain superfamily/Winged helix DNA-binding domain"/>
    <property type="match status" value="1"/>
</dbReference>
<dbReference type="SMART" id="SM00419">
    <property type="entry name" value="HTH_CRP"/>
    <property type="match status" value="1"/>
</dbReference>
<reference evidence="6 7" key="1">
    <citation type="submission" date="2015-03" db="EMBL/GenBank/DDBJ databases">
        <title>Genome assembly of Sandaracinus amylolyticus DSM 53668.</title>
        <authorList>
            <person name="Sharma G."/>
            <person name="Subramanian S."/>
        </authorList>
    </citation>
    <scope>NUCLEOTIDE SEQUENCE [LARGE SCALE GENOMIC DNA]</scope>
    <source>
        <strain evidence="6 7">DSM 53668</strain>
    </source>
</reference>
<accession>A0A0F6YFA7</accession>
<name>A0A0F6YFA7_9BACT</name>